<evidence type="ECO:0000313" key="5">
    <source>
        <dbReference type="EMBL" id="AJY74405.1"/>
    </source>
</evidence>
<dbReference type="STRING" id="1126833.VN24_07220"/>
<reference evidence="5 6" key="1">
    <citation type="journal article" date="2015" name="J. Biotechnol.">
        <title>Complete genome sequence of Paenibacillus beijingensis 7188(T) (=DSM 24997(T)), a novel rhizobacterium from jujube garden soil.</title>
        <authorList>
            <person name="Kwak Y."/>
            <person name="Shin J.H."/>
        </authorList>
    </citation>
    <scope>NUCLEOTIDE SEQUENCE [LARGE SCALE GENOMIC DNA]</scope>
    <source>
        <strain evidence="5 6">DSM 24997</strain>
    </source>
</reference>
<dbReference type="PATRIC" id="fig|1126833.4.peg.1582"/>
<dbReference type="Gene3D" id="3.10.105.10">
    <property type="entry name" value="Dipeptide-binding Protein, Domain 3"/>
    <property type="match status" value="1"/>
</dbReference>
<dbReference type="Gene3D" id="3.90.76.10">
    <property type="entry name" value="Dipeptide-binding Protein, Domain 1"/>
    <property type="match status" value="1"/>
</dbReference>
<dbReference type="PIRSF" id="PIRSF002741">
    <property type="entry name" value="MppA"/>
    <property type="match status" value="1"/>
</dbReference>
<dbReference type="HOGENOM" id="CLU_017028_7_0_9"/>
<dbReference type="GO" id="GO:0042938">
    <property type="term" value="P:dipeptide transport"/>
    <property type="evidence" value="ECO:0007669"/>
    <property type="project" value="TreeGrafter"/>
</dbReference>
<feature type="region of interest" description="Disordered" evidence="2">
    <location>
        <begin position="27"/>
        <end position="47"/>
    </location>
</feature>
<dbReference type="EMBL" id="CP011058">
    <property type="protein sequence ID" value="AJY74405.1"/>
    <property type="molecule type" value="Genomic_DNA"/>
</dbReference>
<dbReference type="KEGG" id="pbj:VN24_07220"/>
<dbReference type="InterPro" id="IPR000914">
    <property type="entry name" value="SBP_5_dom"/>
</dbReference>
<keyword evidence="6" id="KW-1185">Reference proteome</keyword>
<gene>
    <name evidence="5" type="ORF">VN24_07220</name>
</gene>
<evidence type="ECO:0000259" key="4">
    <source>
        <dbReference type="Pfam" id="PF00496"/>
    </source>
</evidence>
<dbReference type="SUPFAM" id="SSF53850">
    <property type="entry name" value="Periplasmic binding protein-like II"/>
    <property type="match status" value="1"/>
</dbReference>
<evidence type="ECO:0000256" key="2">
    <source>
        <dbReference type="SAM" id="MobiDB-lite"/>
    </source>
</evidence>
<protein>
    <submittedName>
        <fullName evidence="5">Peptide ABC transporter substrate-binding protein</fullName>
    </submittedName>
</protein>
<dbReference type="Proteomes" id="UP000032633">
    <property type="component" value="Chromosome"/>
</dbReference>
<sequence>MKSRVFELICILVLILALTACSGKSAQSGATNQAAPSTTDNTAGTTSGAKDSLVVAMTADEGTLDPAVTMDNAAWKITYPTYERLVEYDGATTEVKPGLAKDWKVSPDGKTWTFTLNEGHKFADGTAVDAEAVKFTFDRILKIAKGPVDVFGVIQEVKAPDAKTVVFTLKNNFPPFLSTLAANYGGIVSPKVKEHEVNGDLGQSYLAEHTMGSGAYQLTEWKKGEYLKLELNPNASVKPALKTVYYKIIADPSAQRLQLEKGDIDIAEGIPVEQLGGVSALPNVQIVQQPSLFVDIAYINSSKGNPALKDPKVRQAISYAVDYKAIADSVQQGYATQMRGPIPQGLWGHNDNAKQYSFDTAKAKSLLAEAGVSNLTLDLVYSDKWPWWETEALTLQSYLGEAGIKLNLKKVAYATQRDMIDKGDFDLCLGVWSPDFADPFMFMNYWFDSSNFGLSGNRAFYKNDQVDGLVRKAASVNDQAERETLYSQAQDIVIDEAPYVLLYQKDYLLPVSKAVKGFLYNPMLEGIYNVAEMSK</sequence>
<dbReference type="CDD" id="cd08512">
    <property type="entry name" value="PBP2_NikA_DppA_OppA_like_7"/>
    <property type="match status" value="1"/>
</dbReference>
<name>A0A0D5NGY7_9BACL</name>
<evidence type="ECO:0000313" key="6">
    <source>
        <dbReference type="Proteomes" id="UP000032633"/>
    </source>
</evidence>
<dbReference type="PANTHER" id="PTHR30290">
    <property type="entry name" value="PERIPLASMIC BINDING COMPONENT OF ABC TRANSPORTER"/>
    <property type="match status" value="1"/>
</dbReference>
<dbReference type="RefSeq" id="WP_045669840.1">
    <property type="nucleotide sequence ID" value="NZ_CP011058.1"/>
</dbReference>
<accession>A0A0D5NGY7</accession>
<dbReference type="AlphaFoldDB" id="A0A0D5NGY7"/>
<evidence type="ECO:0000256" key="3">
    <source>
        <dbReference type="SAM" id="SignalP"/>
    </source>
</evidence>
<dbReference type="InterPro" id="IPR039424">
    <property type="entry name" value="SBP_5"/>
</dbReference>
<dbReference type="Pfam" id="PF00496">
    <property type="entry name" value="SBP_bac_5"/>
    <property type="match status" value="1"/>
</dbReference>
<keyword evidence="1 3" id="KW-0732">Signal</keyword>
<feature type="signal peptide" evidence="3">
    <location>
        <begin position="1"/>
        <end position="26"/>
    </location>
</feature>
<feature type="chain" id="PRO_5002296558" evidence="3">
    <location>
        <begin position="27"/>
        <end position="535"/>
    </location>
</feature>
<dbReference type="PROSITE" id="PS51257">
    <property type="entry name" value="PROKAR_LIPOPROTEIN"/>
    <property type="match status" value="1"/>
</dbReference>
<feature type="domain" description="Solute-binding protein family 5" evidence="4">
    <location>
        <begin position="94"/>
        <end position="452"/>
    </location>
</feature>
<reference evidence="6" key="2">
    <citation type="submission" date="2015-03" db="EMBL/GenBank/DDBJ databases">
        <title>Genome sequence of Paenibacillus beijingensis strain DSM 24997T.</title>
        <authorList>
            <person name="Kwak Y."/>
            <person name="Shin J.-H."/>
        </authorList>
    </citation>
    <scope>NUCLEOTIDE SEQUENCE [LARGE SCALE GENOMIC DNA]</scope>
    <source>
        <strain evidence="6">DSM 24997</strain>
    </source>
</reference>
<dbReference type="PANTHER" id="PTHR30290:SF38">
    <property type="entry name" value="D,D-DIPEPTIDE-BINDING PERIPLASMIC PROTEIN DDPA-RELATED"/>
    <property type="match status" value="1"/>
</dbReference>
<dbReference type="Gene3D" id="3.40.190.10">
    <property type="entry name" value="Periplasmic binding protein-like II"/>
    <property type="match status" value="1"/>
</dbReference>
<dbReference type="GO" id="GO:0043190">
    <property type="term" value="C:ATP-binding cassette (ABC) transporter complex"/>
    <property type="evidence" value="ECO:0007669"/>
    <property type="project" value="InterPro"/>
</dbReference>
<dbReference type="GO" id="GO:1904680">
    <property type="term" value="F:peptide transmembrane transporter activity"/>
    <property type="evidence" value="ECO:0007669"/>
    <property type="project" value="TreeGrafter"/>
</dbReference>
<proteinExistence type="predicted"/>
<dbReference type="InterPro" id="IPR030678">
    <property type="entry name" value="Peptide/Ni-bd"/>
</dbReference>
<dbReference type="GO" id="GO:0030288">
    <property type="term" value="C:outer membrane-bounded periplasmic space"/>
    <property type="evidence" value="ECO:0007669"/>
    <property type="project" value="TreeGrafter"/>
</dbReference>
<organism evidence="5 6">
    <name type="scientific">Paenibacillus beijingensis</name>
    <dbReference type="NCBI Taxonomy" id="1126833"/>
    <lineage>
        <taxon>Bacteria</taxon>
        <taxon>Bacillati</taxon>
        <taxon>Bacillota</taxon>
        <taxon>Bacilli</taxon>
        <taxon>Bacillales</taxon>
        <taxon>Paenibacillaceae</taxon>
        <taxon>Paenibacillus</taxon>
    </lineage>
</organism>
<dbReference type="OrthoDB" id="9796817at2"/>
<evidence type="ECO:0000256" key="1">
    <source>
        <dbReference type="ARBA" id="ARBA00022729"/>
    </source>
</evidence>